<evidence type="ECO:0008006" key="3">
    <source>
        <dbReference type="Google" id="ProtNLM"/>
    </source>
</evidence>
<dbReference type="SUPFAM" id="SSF52058">
    <property type="entry name" value="L domain-like"/>
    <property type="match status" value="1"/>
</dbReference>
<dbReference type="AlphaFoldDB" id="A0AAD5VCC0"/>
<proteinExistence type="predicted"/>
<evidence type="ECO:0000313" key="1">
    <source>
        <dbReference type="EMBL" id="KAJ3491511.1"/>
    </source>
</evidence>
<dbReference type="Proteomes" id="UP001212997">
    <property type="component" value="Unassembled WGS sequence"/>
</dbReference>
<evidence type="ECO:0000313" key="2">
    <source>
        <dbReference type="Proteomes" id="UP001212997"/>
    </source>
</evidence>
<sequence>MPVPKSLHAQGAHIRRKFSLRSKQHRTKTGAPTQLASAVYTQALPNELLLAIFQYLGREMFHQRYYWYTPGTPPPTEYTVTTQESRRALVNCLLTCSDWYYMVVEFLYQEPQISHKRQLRRFTLSVEQYPHLSSRVKALSLSVFAFPKFPHDLFGVAARGRERCRGYISRIFAACSSITRVDFAFDVLLGNAIGKYLQCAYSSPTIRLRQLTLRGGTFHGPISNLYLPNLEVLCLSQHFNFGEFILPSLPRLHTLQIVGVYTVSPYVLEEAHLPSLRLLQLFSGTYDAPVFDLDNFPKFSTLERIELLGTEEVMFFPPVQAAAVFQTIKGLVLGPLGADTEWLPSWRIPRKLESLVVFLEFSDEKGVSDKVLRNLLHCLRASHKSIKWNLKQLVVVAKPDAFDMAFSTERTQTFLDQLRLSCMGWGVSLKMGEIGQEVYYSAMGSSILICI</sequence>
<name>A0AAD5VCC0_9APHY</name>
<keyword evidence="2" id="KW-1185">Reference proteome</keyword>
<gene>
    <name evidence="1" type="ORF">NLI96_g648</name>
</gene>
<protein>
    <recommendedName>
        <fullName evidence="3">F-box domain-containing protein</fullName>
    </recommendedName>
</protein>
<reference evidence="1" key="1">
    <citation type="submission" date="2022-07" db="EMBL/GenBank/DDBJ databases">
        <title>Genome Sequence of Physisporinus lineatus.</title>
        <authorList>
            <person name="Buettner E."/>
        </authorList>
    </citation>
    <scope>NUCLEOTIDE SEQUENCE</scope>
    <source>
        <strain evidence="1">VT162</strain>
    </source>
</reference>
<accession>A0AAD5VCC0</accession>
<comment type="caution">
    <text evidence="1">The sequence shown here is derived from an EMBL/GenBank/DDBJ whole genome shotgun (WGS) entry which is preliminary data.</text>
</comment>
<dbReference type="EMBL" id="JANAWD010000011">
    <property type="protein sequence ID" value="KAJ3491511.1"/>
    <property type="molecule type" value="Genomic_DNA"/>
</dbReference>
<organism evidence="1 2">
    <name type="scientific">Meripilus lineatus</name>
    <dbReference type="NCBI Taxonomy" id="2056292"/>
    <lineage>
        <taxon>Eukaryota</taxon>
        <taxon>Fungi</taxon>
        <taxon>Dikarya</taxon>
        <taxon>Basidiomycota</taxon>
        <taxon>Agaricomycotina</taxon>
        <taxon>Agaricomycetes</taxon>
        <taxon>Polyporales</taxon>
        <taxon>Meripilaceae</taxon>
        <taxon>Meripilus</taxon>
    </lineage>
</organism>